<dbReference type="InterPro" id="IPR051934">
    <property type="entry name" value="Phage_Tail_Fiber_Structural"/>
</dbReference>
<sequence length="390" mass="41922">MDKQTANDNTDATITYTGTLTHVGKQYLANAIAGKDQLVLSQMGVGDGGGAPVVPDEAQTALINECWRAQINRLYVDTRNSNIAVAELLVPVNVGGFWIREVGLYSEDGTLVAVTNAAESYKPLPAEGTSRSQVIRMPLKLSDTAIVTLEVSNNITLVTTDEMTQEISREISDHEKTRNHPDATLTEKGFTQLSNATNSDNETIAATPKAVKAAMDNANTRMAKDQNGADISDKPSFIKNVGLQDTVDRASHVSAADGNLYGSVWGGWLNDYIRRNTPSPPDLRPYATMNWVNAYFADKSTASKSGNGWFKDASTGLMIQWGTTAGGTGTGNISLPVPFPNAALWVLGWVSGALGYGDDDWSNSAGIVDRWTIRVTTDHGWGTAWIAIGY</sequence>
<dbReference type="Pfam" id="PF12571">
    <property type="entry name" value="Phage_tail_fib"/>
    <property type="match status" value="1"/>
</dbReference>
<organism evidence="5 6">
    <name type="scientific">Salmonella enterica subsp. enterica serovar Rough O:d:1,7</name>
    <dbReference type="NCBI Taxonomy" id="1974323"/>
    <lineage>
        <taxon>Bacteria</taxon>
        <taxon>Pseudomonadati</taxon>
        <taxon>Pseudomonadota</taxon>
        <taxon>Gammaproteobacteria</taxon>
        <taxon>Enterobacterales</taxon>
        <taxon>Enterobacteriaceae</taxon>
        <taxon>Salmonella</taxon>
    </lineage>
</organism>
<accession>A0A974KJ63</accession>
<proteinExistence type="predicted"/>
<name>A0A974KJ63_SALET</name>
<dbReference type="EMBL" id="NBPI01000004">
    <property type="protein sequence ID" value="OSD72753.1"/>
    <property type="molecule type" value="Genomic_DNA"/>
</dbReference>
<dbReference type="Proteomes" id="UP000868515">
    <property type="component" value="Unassembled WGS sequence"/>
</dbReference>
<dbReference type="PANTHER" id="PTHR35191">
    <property type="entry name" value="PROPHAGE SIDE TAIL FIBER PROTEIN HOMOLOG STFQ-RELATED"/>
    <property type="match status" value="1"/>
</dbReference>
<comment type="subcellular location">
    <subcellularLocation>
        <location evidence="1">Virion</location>
    </subcellularLocation>
</comment>
<dbReference type="Gene3D" id="6.20.70.20">
    <property type="match status" value="1"/>
</dbReference>
<comment type="caution">
    <text evidence="5">The sequence shown here is derived from an EMBL/GenBank/DDBJ whole genome shotgun (WGS) entry which is preliminary data.</text>
</comment>
<evidence type="ECO:0008006" key="7">
    <source>
        <dbReference type="Google" id="ProtNLM"/>
    </source>
</evidence>
<dbReference type="RefSeq" id="WP_223365162.1">
    <property type="nucleotide sequence ID" value="NZ_NBPI01000004.1"/>
</dbReference>
<feature type="domain" description="Putative tail fiber protein gp53-like C-terminal" evidence="4">
    <location>
        <begin position="314"/>
        <end position="390"/>
    </location>
</feature>
<dbReference type="PANTHER" id="PTHR35191:SF1">
    <property type="entry name" value="PROPHAGE SIDE TAIL FIBER PROTEIN HOMOLOG STFQ-RELATED"/>
    <property type="match status" value="1"/>
</dbReference>
<protein>
    <recommendedName>
        <fullName evidence="7">Phage tail protein</fullName>
    </recommendedName>
</protein>
<dbReference type="Pfam" id="PF03406">
    <property type="entry name" value="Phage_fiber_2"/>
    <property type="match status" value="1"/>
</dbReference>
<evidence type="ECO:0000313" key="5">
    <source>
        <dbReference type="EMBL" id="OSD72753.1"/>
    </source>
</evidence>
<keyword evidence="2" id="KW-0945">Host-virus interaction</keyword>
<dbReference type="Pfam" id="PF21882">
    <property type="entry name" value="Gp53-like_C"/>
    <property type="match status" value="1"/>
</dbReference>
<evidence type="ECO:0000259" key="3">
    <source>
        <dbReference type="Pfam" id="PF12571"/>
    </source>
</evidence>
<dbReference type="AlphaFoldDB" id="A0A974KJ63"/>
<reference evidence="5 6" key="1">
    <citation type="submission" date="2017-03" db="EMBL/GenBank/DDBJ databases">
        <title>Salmonella serotype comparative study.</title>
        <authorList>
            <person name="Liao J."/>
        </authorList>
    </citation>
    <scope>NUCLEOTIDE SEQUENCE [LARGE SCALE GENOMIC DNA]</scope>
    <source>
        <strain evidence="5 6">NY_FSL S10-1448</strain>
    </source>
</reference>
<dbReference type="InterPro" id="IPR022225">
    <property type="entry name" value="Phage_tail_fibre_N"/>
</dbReference>
<dbReference type="GO" id="GO:0046718">
    <property type="term" value="P:symbiont entry into host cell"/>
    <property type="evidence" value="ECO:0007669"/>
    <property type="project" value="InterPro"/>
</dbReference>
<dbReference type="InterPro" id="IPR054075">
    <property type="entry name" value="Gp53-like_C"/>
</dbReference>
<dbReference type="GO" id="GO:0019062">
    <property type="term" value="P:virion attachment to host cell"/>
    <property type="evidence" value="ECO:0007669"/>
    <property type="project" value="InterPro"/>
</dbReference>
<dbReference type="Gene3D" id="2.60.40.3940">
    <property type="match status" value="1"/>
</dbReference>
<dbReference type="InterPro" id="IPR005068">
    <property type="entry name" value="Phage_lambda_Stf-r2"/>
</dbReference>
<evidence type="ECO:0000313" key="6">
    <source>
        <dbReference type="Proteomes" id="UP000868515"/>
    </source>
</evidence>
<evidence type="ECO:0000259" key="4">
    <source>
        <dbReference type="Pfam" id="PF21882"/>
    </source>
</evidence>
<feature type="domain" description="Phage tail fibre protein N-terminal" evidence="3">
    <location>
        <begin position="15"/>
        <end position="160"/>
    </location>
</feature>
<gene>
    <name evidence="5" type="ORF">R537_07300</name>
</gene>
<evidence type="ECO:0000256" key="2">
    <source>
        <dbReference type="ARBA" id="ARBA00022581"/>
    </source>
</evidence>
<evidence type="ECO:0000256" key="1">
    <source>
        <dbReference type="ARBA" id="ARBA00004328"/>
    </source>
</evidence>